<dbReference type="EMBL" id="BMMT01000021">
    <property type="protein sequence ID" value="GGJ03650.1"/>
    <property type="molecule type" value="Genomic_DNA"/>
</dbReference>
<proteinExistence type="predicted"/>
<sequence length="186" mass="21245">MPAGRDAPGLTPELAAAVPPGTPFANPASSFALINNRQLPGARSVHAVLAFHEIYRARPILLLLLLTFEPDTLMDGRLRDLYERLREFGAWYASFSPAARQRFNELENQLRHASLREFQEWVRRMEPHDRAVLASRFADPQATLRDLLPSWEDRVAIARERLKSSPKNTGWLFRRRRCPSRCATTA</sequence>
<accession>A0A917NK26</accession>
<protein>
    <submittedName>
        <fullName evidence="1">Uncharacterized protein</fullName>
    </submittedName>
</protein>
<comment type="caution">
    <text evidence="1">The sequence shown here is derived from an EMBL/GenBank/DDBJ whole genome shotgun (WGS) entry which is preliminary data.</text>
</comment>
<gene>
    <name evidence="1" type="ORF">GCM10011581_45890</name>
</gene>
<organism evidence="1 2">
    <name type="scientific">Saccharopolyspora thermophila</name>
    <dbReference type="NCBI Taxonomy" id="89367"/>
    <lineage>
        <taxon>Bacteria</taxon>
        <taxon>Bacillati</taxon>
        <taxon>Actinomycetota</taxon>
        <taxon>Actinomycetes</taxon>
        <taxon>Pseudonocardiales</taxon>
        <taxon>Pseudonocardiaceae</taxon>
        <taxon>Saccharopolyspora</taxon>
    </lineage>
</organism>
<evidence type="ECO:0000313" key="1">
    <source>
        <dbReference type="EMBL" id="GGJ03650.1"/>
    </source>
</evidence>
<reference evidence="1 2" key="1">
    <citation type="journal article" date="2014" name="Int. J. Syst. Evol. Microbiol.">
        <title>Complete genome sequence of Corynebacterium casei LMG S-19264T (=DSM 44701T), isolated from a smear-ripened cheese.</title>
        <authorList>
            <consortium name="US DOE Joint Genome Institute (JGI-PGF)"/>
            <person name="Walter F."/>
            <person name="Albersmeier A."/>
            <person name="Kalinowski J."/>
            <person name="Ruckert C."/>
        </authorList>
    </citation>
    <scope>NUCLEOTIDE SEQUENCE [LARGE SCALE GENOMIC DNA]</scope>
    <source>
        <strain evidence="1 2">CGMCC 4.7206</strain>
    </source>
</reference>
<dbReference type="Proteomes" id="UP000597989">
    <property type="component" value="Unassembled WGS sequence"/>
</dbReference>
<evidence type="ECO:0000313" key="2">
    <source>
        <dbReference type="Proteomes" id="UP000597989"/>
    </source>
</evidence>
<dbReference type="AlphaFoldDB" id="A0A917NK26"/>
<name>A0A917NK26_9PSEU</name>